<reference evidence="2 3" key="1">
    <citation type="submission" date="2019-02" db="EMBL/GenBank/DDBJ databases">
        <title>Deep-cultivation of Planctomycetes and their phenomic and genomic characterization uncovers novel biology.</title>
        <authorList>
            <person name="Wiegand S."/>
            <person name="Jogler M."/>
            <person name="Boedeker C."/>
            <person name="Pinto D."/>
            <person name="Vollmers J."/>
            <person name="Rivas-Marin E."/>
            <person name="Kohn T."/>
            <person name="Peeters S.H."/>
            <person name="Heuer A."/>
            <person name="Rast P."/>
            <person name="Oberbeckmann S."/>
            <person name="Bunk B."/>
            <person name="Jeske O."/>
            <person name="Meyerdierks A."/>
            <person name="Storesund J.E."/>
            <person name="Kallscheuer N."/>
            <person name="Luecker S."/>
            <person name="Lage O.M."/>
            <person name="Pohl T."/>
            <person name="Merkel B.J."/>
            <person name="Hornburger P."/>
            <person name="Mueller R.-W."/>
            <person name="Bruemmer F."/>
            <person name="Labrenz M."/>
            <person name="Spormann A.M."/>
            <person name="Op Den Camp H."/>
            <person name="Overmann J."/>
            <person name="Amann R."/>
            <person name="Jetten M.S.M."/>
            <person name="Mascher T."/>
            <person name="Medema M.H."/>
            <person name="Devos D.P."/>
            <person name="Kaster A.-K."/>
            <person name="Ovreas L."/>
            <person name="Rohde M."/>
            <person name="Galperin M.Y."/>
            <person name="Jogler C."/>
        </authorList>
    </citation>
    <scope>NUCLEOTIDE SEQUENCE [LARGE SCALE GENOMIC DNA]</scope>
    <source>
        <strain evidence="2 3">Pla52n</strain>
    </source>
</reference>
<dbReference type="Pfam" id="PF05593">
    <property type="entry name" value="RHS_repeat"/>
    <property type="match status" value="1"/>
</dbReference>
<comment type="caution">
    <text evidence="2">The sequence shown here is derived from an EMBL/GenBank/DDBJ whole genome shotgun (WGS) entry which is preliminary data.</text>
</comment>
<proteinExistence type="predicted"/>
<keyword evidence="2" id="KW-0378">Hydrolase</keyword>
<dbReference type="NCBIfam" id="TIGR01643">
    <property type="entry name" value="YD_repeat_2x"/>
    <property type="match status" value="1"/>
</dbReference>
<dbReference type="EMBL" id="SJPN01000010">
    <property type="protein sequence ID" value="TWT92835.1"/>
    <property type="molecule type" value="Genomic_DNA"/>
</dbReference>
<dbReference type="EC" id="3.1.-.-" evidence="2"/>
<gene>
    <name evidence="2" type="primary">wapA_4</name>
    <name evidence="2" type="ORF">Pla52n_62000</name>
</gene>
<keyword evidence="3" id="KW-1185">Reference proteome</keyword>
<dbReference type="RefSeq" id="WP_197455054.1">
    <property type="nucleotide sequence ID" value="NZ_CP151726.1"/>
</dbReference>
<protein>
    <submittedName>
        <fullName evidence="2">tRNA3(Ser)-specific nuclease WapA</fullName>
        <ecNumber evidence="2">3.1.-.-</ecNumber>
    </submittedName>
</protein>
<accession>A0A5C6A0B2</accession>
<dbReference type="PANTHER" id="PTHR32305:SF15">
    <property type="entry name" value="PROTEIN RHSA-RELATED"/>
    <property type="match status" value="1"/>
</dbReference>
<evidence type="ECO:0000313" key="2">
    <source>
        <dbReference type="EMBL" id="TWT92835.1"/>
    </source>
</evidence>
<evidence type="ECO:0000256" key="1">
    <source>
        <dbReference type="SAM" id="MobiDB-lite"/>
    </source>
</evidence>
<organism evidence="2 3">
    <name type="scientific">Stieleria varia</name>
    <dbReference type="NCBI Taxonomy" id="2528005"/>
    <lineage>
        <taxon>Bacteria</taxon>
        <taxon>Pseudomonadati</taxon>
        <taxon>Planctomycetota</taxon>
        <taxon>Planctomycetia</taxon>
        <taxon>Pirellulales</taxon>
        <taxon>Pirellulaceae</taxon>
        <taxon>Stieleria</taxon>
    </lineage>
</organism>
<dbReference type="InterPro" id="IPR050708">
    <property type="entry name" value="T6SS_VgrG/RHS"/>
</dbReference>
<evidence type="ECO:0000313" key="3">
    <source>
        <dbReference type="Proteomes" id="UP000320176"/>
    </source>
</evidence>
<dbReference type="Proteomes" id="UP000320176">
    <property type="component" value="Unassembled WGS sequence"/>
</dbReference>
<feature type="compositionally biased region" description="Polar residues" evidence="1">
    <location>
        <begin position="313"/>
        <end position="333"/>
    </location>
</feature>
<feature type="region of interest" description="Disordered" evidence="1">
    <location>
        <begin position="310"/>
        <end position="333"/>
    </location>
</feature>
<dbReference type="InterPro" id="IPR031325">
    <property type="entry name" value="RHS_repeat"/>
</dbReference>
<dbReference type="NCBIfam" id="TIGR03696">
    <property type="entry name" value="Rhs_assc_core"/>
    <property type="match status" value="1"/>
</dbReference>
<dbReference type="Gene3D" id="2.180.10.10">
    <property type="entry name" value="RHS repeat-associated core"/>
    <property type="match status" value="3"/>
</dbReference>
<dbReference type="GO" id="GO:0016787">
    <property type="term" value="F:hydrolase activity"/>
    <property type="evidence" value="ECO:0007669"/>
    <property type="project" value="UniProtKB-KW"/>
</dbReference>
<dbReference type="InterPro" id="IPR022385">
    <property type="entry name" value="Rhs_assc_core"/>
</dbReference>
<dbReference type="InterPro" id="IPR006530">
    <property type="entry name" value="YD"/>
</dbReference>
<dbReference type="PANTHER" id="PTHR32305">
    <property type="match status" value="1"/>
</dbReference>
<sequence>MLAGSRIIITLPDGTKEGFTFSPVKTNISAYGTGFSETYRPGFIPDPGNTSGLYVKQGFTLVKYGSGSEYVSLTQDATLNLSYNPANPAFGGYFEVQLRDGTVYGMDITGRTEDVWVEDRNKNRVTYSRNRITHSNGRVVTIQRTGDRINSITDPAGYSTQYGYDGLGNLISVTDRSNRTTQFSYDDSQFVHHITGVIDALNRTALANDYDSDGRLETLTDAASESAGIGLSPDLRTQETLDDDGNVISTITFDHRGNVIREEGPGERLIVRRFTEDRVDRETQVVGQLDSTENGETDDLVTQYQYNAKGELETSTDSRGNSQRVGYTSTGSVDWSADPLGNQTNYLYDDRGNIEEVVTSTSRQKLGYDTDGNVTQVYRYLDGEYLLSVTNKYDSFGQLERVENEYGSITTFQYDAVGRQTHVFRTELDQDGTELHFTDVTQYDPEGRAYLSQRQVQRGDGPVLTLSSQETFYDALGQVERVEEIRGDADPRITWNTYDIRGLSIQTRTNSRGSNPLNPSEISESFSVSRSYYDEDGRSILSTQFVEDPATVSGQFDNATSNDVSYTHYDIQGRVDATYRLAGVKIIITGTPANLTSHLDVGGIVYDEAVHGSLDDWLLSHATILSKTATQYDALGRVSSQVNQYGLRTQTTYNQHGDTTESRSEVSLSGDFQRPAGTESVWMVSRTVYDDFGRSVCSTNSYLVFVDAAGNETIGSEVTATYSHYDGLGRAWKTEQLSDVVVSIDSKGQTTLEPGSTVVSWSETRFDDQGRTIQSISSSGLVTDYEFDSQGRQWASAGLRQLARDVAGLSQQDFSSDEYVRSRTETLYDGNGQASRTVSNLIQVESSDGTVLRVIRDQERWSEATLDGFGNAVRTTFNDDSYIEYRFNDFGEQIAESQQIDGRYVTTWSESDESFVIVGWEGITQLSPPTGFMQLGQSVPTRLMSYDSLGRLQSVALPAADDGSGQLVRPTYLYGYDSFGNQNLIVDPLGHETRFTFDNDGRQLTRTLPLGFGDDGQLGTPDDLPGLPSNQSWGDGYYTESFRYDDLGRQYLHISFEGIVTEQIFDDPTVPALPDGSSTGRMIELRYYDSIADYDNGTLRETWTYTYDAWGRQRTATHSTIDGSTTTEDRVETNTFDEQGRLWVVQTPEGTLEYRYDDQGRKTDTIVRSANADVPSDSSLAWQTPAERITSYTYDAFGRLKTVVEDSDPSDATNETLDTQYGYTFSGSLGRTSLPNGVTQNYAYDSLGRLDVMHDSYVVETSGETLELARYDYSVRADGKRTGLVESFWFDANADGIRDVDEVKTTSYDWIYDHVGRLTQETVDHWDESFDQTESFAYDLTGNRTSLTRVPSAIGSPLPDQGEGPGVRVDYEYDANDRLFAEFSDDRSLADNDTFTEYDYDHTQQTRKTVHTGAETSGPRFSQQLFGYNLQGRMASVINDTFDGTGTLTARERTRYEYDAKSFRVSLVTEDGTSLSADPNTEVWSLKSETSFLADHHNHTGYTQTIREMTTNADGSTKTIDYTFGQDEIAQRVRTDDGQGNTTDETLIFGHDGHGSVRVLYDAAAAIAQVFTFAAYGEMIALHNEAAASIAVSARLSSLGYSGEHFDAKAAQQYLRARFYNPANGRFNRLDPFAGNMQDPQSLHKYAYVHGDPILGVDSNGEYTIASSLSGMTIQAGMSNALNDASMAAYSAAVGAKSSQSIGEFVQVFDEKFNEALEGSFYSLLPFLGTLYDLYKFGEAAFSFIGSVIDRTGTNSGTNSNTFTHRLTPAVFGQVAPGIRGWTASRYFTKYRPGMVMDSVKRIKDGIVDYVPLIGSPQGTTRLGAPTAHAQEVKRLAVAIAEHADTELVAMNRSLSTTLRDIAGTYSPWAKKLGVNLYIPVNYKSLTNQLDRYSPDVIAIQGDLLILQEVASPMQMARHGVDPDYIKWLAAVKQVASDSSLRVRIEVYDTAGNLAKVL</sequence>
<name>A0A5C6A0B2_9BACT</name>